<dbReference type="InterPro" id="IPR050647">
    <property type="entry name" value="Plant_LRR-RLKs"/>
</dbReference>
<evidence type="ECO:0000256" key="4">
    <source>
        <dbReference type="ARBA" id="ARBA00022737"/>
    </source>
</evidence>
<dbReference type="GO" id="GO:0005930">
    <property type="term" value="C:axoneme"/>
    <property type="evidence" value="ECO:0007669"/>
    <property type="project" value="UniProtKB-SubCell"/>
</dbReference>
<keyword evidence="7" id="KW-1185">Reference proteome</keyword>
<dbReference type="InterPro" id="IPR055414">
    <property type="entry name" value="LRR_R13L4/SHOC2-like"/>
</dbReference>
<accession>A0AAE0L8U9</accession>
<organism evidence="6 7">
    <name type="scientific">Cymbomonas tetramitiformis</name>
    <dbReference type="NCBI Taxonomy" id="36881"/>
    <lineage>
        <taxon>Eukaryota</taxon>
        <taxon>Viridiplantae</taxon>
        <taxon>Chlorophyta</taxon>
        <taxon>Pyramimonadophyceae</taxon>
        <taxon>Pyramimonadales</taxon>
        <taxon>Pyramimonadaceae</taxon>
        <taxon>Cymbomonas</taxon>
    </lineage>
</organism>
<dbReference type="SUPFAM" id="SSF52058">
    <property type="entry name" value="L domain-like"/>
    <property type="match status" value="1"/>
</dbReference>
<reference evidence="6 7" key="1">
    <citation type="journal article" date="2015" name="Genome Biol. Evol.">
        <title>Comparative Genomics of a Bacterivorous Green Alga Reveals Evolutionary Causalities and Consequences of Phago-Mixotrophic Mode of Nutrition.</title>
        <authorList>
            <person name="Burns J.A."/>
            <person name="Paasch A."/>
            <person name="Narechania A."/>
            <person name="Kim E."/>
        </authorList>
    </citation>
    <scope>NUCLEOTIDE SEQUENCE [LARGE SCALE GENOMIC DNA]</scope>
    <source>
        <strain evidence="6 7">PLY_AMNH</strain>
    </source>
</reference>
<dbReference type="Proteomes" id="UP001190700">
    <property type="component" value="Unassembled WGS sequence"/>
</dbReference>
<evidence type="ECO:0000313" key="6">
    <source>
        <dbReference type="EMBL" id="KAK3275975.1"/>
    </source>
</evidence>
<dbReference type="GO" id="GO:0016020">
    <property type="term" value="C:membrane"/>
    <property type="evidence" value="ECO:0007669"/>
    <property type="project" value="UniProtKB-SubCell"/>
</dbReference>
<dbReference type="PANTHER" id="PTHR48056:SF23">
    <property type="entry name" value="PROTEIN KINASE DOMAIN-CONTAINING PROTEIN"/>
    <property type="match status" value="1"/>
</dbReference>
<name>A0AAE0L8U9_9CHLO</name>
<evidence type="ECO:0000259" key="5">
    <source>
        <dbReference type="Pfam" id="PF23598"/>
    </source>
</evidence>
<keyword evidence="4" id="KW-0677">Repeat</keyword>
<gene>
    <name evidence="6" type="ORF">CYMTET_15930</name>
</gene>
<dbReference type="PANTHER" id="PTHR48056">
    <property type="entry name" value="LRR RECEPTOR-LIKE SERINE/THREONINE-PROTEIN KINASE-RELATED"/>
    <property type="match status" value="1"/>
</dbReference>
<feature type="domain" description="Disease resistance R13L4/SHOC-2-like LRR" evidence="5">
    <location>
        <begin position="90"/>
        <end position="197"/>
    </location>
</feature>
<keyword evidence="3" id="KW-0433">Leucine-rich repeat</keyword>
<sequence length="304" mass="32844">MIVVARANPREYLADRGRKPTQVCNGATNNAMAAPKTQLAFTLLVIFATGSLAEKLEDNAMFQSCLQGGCTELSLESAYLSGTIPTTIGLMTDLVTLTLYNNVLNGSLPAEIGNLTNLETLNLHHNYLSGEIPRTIGQMTALKNMFLYVNKFEGQIPTEIGMLQEMISLFISTTKLTGTIPTEFGNMQKLVQFSLHNNQLTGTIPSELGQLCNSYNDCPIKAFYLSVNRLTGTVPAELDGVKDATKWSFCNNSFNQDKVMELMDDGVLEEEECTNVATTSGASPISLTTGLFVSAVASLLALSA</sequence>
<proteinExistence type="predicted"/>
<evidence type="ECO:0000256" key="3">
    <source>
        <dbReference type="ARBA" id="ARBA00022614"/>
    </source>
</evidence>
<dbReference type="FunFam" id="3.80.10.10:FF:000383">
    <property type="entry name" value="Leucine-rich repeat receptor protein kinase EMS1"/>
    <property type="match status" value="2"/>
</dbReference>
<evidence type="ECO:0000256" key="2">
    <source>
        <dbReference type="ARBA" id="ARBA00004430"/>
    </source>
</evidence>
<dbReference type="InterPro" id="IPR032675">
    <property type="entry name" value="LRR_dom_sf"/>
</dbReference>
<evidence type="ECO:0000313" key="7">
    <source>
        <dbReference type="Proteomes" id="UP001190700"/>
    </source>
</evidence>
<evidence type="ECO:0000256" key="1">
    <source>
        <dbReference type="ARBA" id="ARBA00004167"/>
    </source>
</evidence>
<comment type="subcellular location">
    <subcellularLocation>
        <location evidence="2">Cytoplasm</location>
        <location evidence="2">Cytoskeleton</location>
        <location evidence="2">Cilium axoneme</location>
    </subcellularLocation>
    <subcellularLocation>
        <location evidence="1">Membrane</location>
        <topology evidence="1">Single-pass membrane protein</topology>
    </subcellularLocation>
</comment>
<dbReference type="Gene3D" id="3.80.10.10">
    <property type="entry name" value="Ribonuclease Inhibitor"/>
    <property type="match status" value="1"/>
</dbReference>
<dbReference type="Pfam" id="PF23598">
    <property type="entry name" value="LRR_14"/>
    <property type="match status" value="1"/>
</dbReference>
<protein>
    <recommendedName>
        <fullName evidence="5">Disease resistance R13L4/SHOC-2-like LRR domain-containing protein</fullName>
    </recommendedName>
</protein>
<dbReference type="AlphaFoldDB" id="A0AAE0L8U9"/>
<comment type="caution">
    <text evidence="6">The sequence shown here is derived from an EMBL/GenBank/DDBJ whole genome shotgun (WGS) entry which is preliminary data.</text>
</comment>
<dbReference type="EMBL" id="LGRX02006859">
    <property type="protein sequence ID" value="KAK3275975.1"/>
    <property type="molecule type" value="Genomic_DNA"/>
</dbReference>